<evidence type="ECO:0000313" key="2">
    <source>
        <dbReference type="EnsemblMetazoa" id="XP_050506378.1"/>
    </source>
</evidence>
<accession>A0A6P7HC47</accession>
<gene>
    <name evidence="4" type="primary">LOC114346811</name>
</gene>
<keyword evidence="1 4" id="KW-0812">Transmembrane</keyword>
<sequence length="118" mass="13173">MTTIGNVGIGLFILIILWIITLVVFIVSIKLQSNISWISLGSATAITIILLIIPTDKGIPLEESEVFEKDYCFVYKNLLLAILLFSGLLGFGSFFILHCTVPVRPKPIHSAYLEEKYE</sequence>
<feature type="transmembrane region" description="Helical" evidence="1">
    <location>
        <begin position="34"/>
        <end position="53"/>
    </location>
</feature>
<dbReference type="EnsemblMetazoa" id="XM_050650421.1">
    <property type="protein sequence ID" value="XP_050506378.1"/>
    <property type="gene ID" value="LOC126884479"/>
</dbReference>
<feature type="transmembrane region" description="Helical" evidence="1">
    <location>
        <begin position="6"/>
        <end position="27"/>
    </location>
</feature>
<dbReference type="AlphaFoldDB" id="A0A6P7HC47"/>
<feature type="transmembrane region" description="Helical" evidence="1">
    <location>
        <begin position="73"/>
        <end position="97"/>
    </location>
</feature>
<name>A0A6P7HC47_DIAVI</name>
<reference evidence="4" key="1">
    <citation type="submission" date="2025-04" db="UniProtKB">
        <authorList>
            <consortium name="RefSeq"/>
        </authorList>
    </citation>
    <scope>IDENTIFICATION</scope>
    <source>
        <tissue evidence="4">Whole insect</tissue>
    </source>
</reference>
<keyword evidence="1" id="KW-1133">Transmembrane helix</keyword>
<dbReference type="Proteomes" id="UP001652700">
    <property type="component" value="Unplaced"/>
</dbReference>
<keyword evidence="1" id="KW-0472">Membrane</keyword>
<protein>
    <submittedName>
        <fullName evidence="4">Transmembrane protein 218 isoform X2</fullName>
    </submittedName>
</protein>
<evidence type="ECO:0000313" key="3">
    <source>
        <dbReference type="Proteomes" id="UP001652700"/>
    </source>
</evidence>
<keyword evidence="3" id="KW-1185">Reference proteome</keyword>
<organism evidence="4">
    <name type="scientific">Diabrotica virgifera virgifera</name>
    <name type="common">western corn rootworm</name>
    <dbReference type="NCBI Taxonomy" id="50390"/>
    <lineage>
        <taxon>Eukaryota</taxon>
        <taxon>Metazoa</taxon>
        <taxon>Ecdysozoa</taxon>
        <taxon>Arthropoda</taxon>
        <taxon>Hexapoda</taxon>
        <taxon>Insecta</taxon>
        <taxon>Pterygota</taxon>
        <taxon>Neoptera</taxon>
        <taxon>Endopterygota</taxon>
        <taxon>Coleoptera</taxon>
        <taxon>Polyphaga</taxon>
        <taxon>Cucujiformia</taxon>
        <taxon>Chrysomeloidea</taxon>
        <taxon>Chrysomelidae</taxon>
        <taxon>Galerucinae</taxon>
        <taxon>Diabroticina</taxon>
        <taxon>Diabroticites</taxon>
        <taxon>Diabrotica</taxon>
    </lineage>
</organism>
<dbReference type="RefSeq" id="XP_028153350.1">
    <property type="nucleotide sequence ID" value="XM_028297549.1"/>
</dbReference>
<evidence type="ECO:0000313" key="4">
    <source>
        <dbReference type="RefSeq" id="XP_028153350.1"/>
    </source>
</evidence>
<proteinExistence type="predicted"/>
<evidence type="ECO:0000256" key="1">
    <source>
        <dbReference type="SAM" id="Phobius"/>
    </source>
</evidence>
<reference evidence="2" key="2">
    <citation type="submission" date="2025-05" db="UniProtKB">
        <authorList>
            <consortium name="EnsemblMetazoa"/>
        </authorList>
    </citation>
    <scope>IDENTIFICATION</scope>
</reference>